<organism evidence="1 2">
    <name type="scientific">Candidatus Cerribacteria bacterium 'Amazon FNV 2010 28 9'</name>
    <dbReference type="NCBI Taxonomy" id="2081795"/>
    <lineage>
        <taxon>Bacteria</taxon>
        <taxon>Candidatus Cerribacteria</taxon>
    </lineage>
</organism>
<dbReference type="Proteomes" id="UP000246104">
    <property type="component" value="Unassembled WGS sequence"/>
</dbReference>
<dbReference type="AlphaFoldDB" id="A0A317JSM9"/>
<name>A0A317JSM9_9BACT</name>
<dbReference type="EMBL" id="PSRQ01000013">
    <property type="protein sequence ID" value="PWU24089.1"/>
    <property type="molecule type" value="Genomic_DNA"/>
</dbReference>
<evidence type="ECO:0000313" key="1">
    <source>
        <dbReference type="EMBL" id="PWU24089.1"/>
    </source>
</evidence>
<comment type="caution">
    <text evidence="1">The sequence shown here is derived from an EMBL/GenBank/DDBJ whole genome shotgun (WGS) entry which is preliminary data.</text>
</comment>
<reference evidence="1 2" key="1">
    <citation type="submission" date="2018-02" db="EMBL/GenBank/DDBJ databases">
        <title>Genomic Reconstructions from Amazon Rainforest and Pasture Soil Reveal Novel Insights into the Physiology of Candidate Phyla in Tropical Sites.</title>
        <authorList>
            <person name="Kroeger M.E."/>
            <person name="Delmont T."/>
            <person name="Eren A.M."/>
            <person name="Guo J."/>
            <person name="Meyer K.M."/>
            <person name="Khan K."/>
            <person name="Rodrigues J.L.M."/>
            <person name="Bohannan B.J.M."/>
            <person name="Tringe S."/>
            <person name="Borges C.D."/>
            <person name="Tiedje J."/>
            <person name="Tsai S.M."/>
            <person name="Nusslein K."/>
        </authorList>
    </citation>
    <scope>NUCLEOTIDE SEQUENCE [LARGE SCALE GENOMIC DNA]</scope>
    <source>
        <strain evidence="1">Amazon FNV 2010 28 9</strain>
    </source>
</reference>
<accession>A0A317JSM9</accession>
<proteinExistence type="predicted"/>
<evidence type="ECO:0000313" key="2">
    <source>
        <dbReference type="Proteomes" id="UP000246104"/>
    </source>
</evidence>
<gene>
    <name evidence="1" type="ORF">C5B42_00755</name>
</gene>
<sequence>MVEYETWIREREEGIGEHEVIGVNVLNMTRRAEDGQLFIVLNLIFACQLERIVKVAVSIEKDIQVGDKDTFDPHDIPYKAGQHVQIVNEPDGQTVYIIKRKENTTRE</sequence>
<protein>
    <submittedName>
        <fullName evidence="1">Uncharacterized protein</fullName>
    </submittedName>
</protein>